<dbReference type="Gene3D" id="1.10.8.60">
    <property type="match status" value="1"/>
</dbReference>
<dbReference type="SMART" id="SM00448">
    <property type="entry name" value="REC"/>
    <property type="match status" value="1"/>
</dbReference>
<dbReference type="PROSITE" id="PS00688">
    <property type="entry name" value="SIGMA54_INTERACT_3"/>
    <property type="match status" value="1"/>
</dbReference>
<dbReference type="SMART" id="SM00382">
    <property type="entry name" value="AAA"/>
    <property type="match status" value="1"/>
</dbReference>
<dbReference type="InterPro" id="IPR002078">
    <property type="entry name" value="Sigma_54_int"/>
</dbReference>
<accession>A0A0F7JWC1</accession>
<name>A0A0F7JWC1_9GAMM</name>
<evidence type="ECO:0000256" key="3">
    <source>
        <dbReference type="ARBA" id="ARBA00023015"/>
    </source>
</evidence>
<dbReference type="PANTHER" id="PTHR32071:SF117">
    <property type="entry name" value="PTS-DEPENDENT DIHYDROXYACETONE KINASE OPERON REGULATORY PROTEIN-RELATED"/>
    <property type="match status" value="1"/>
</dbReference>
<dbReference type="AlphaFoldDB" id="A0A0F7JWC1"/>
<dbReference type="InterPro" id="IPR027417">
    <property type="entry name" value="P-loop_NTPase"/>
</dbReference>
<dbReference type="SUPFAM" id="SSF52172">
    <property type="entry name" value="CheY-like"/>
    <property type="match status" value="1"/>
</dbReference>
<dbReference type="Pfam" id="PF25601">
    <property type="entry name" value="AAA_lid_14"/>
    <property type="match status" value="1"/>
</dbReference>
<dbReference type="PROSITE" id="PS50110">
    <property type="entry name" value="RESPONSE_REGULATORY"/>
    <property type="match status" value="1"/>
</dbReference>
<dbReference type="PANTHER" id="PTHR32071">
    <property type="entry name" value="TRANSCRIPTIONAL REGULATORY PROTEIN"/>
    <property type="match status" value="1"/>
</dbReference>
<evidence type="ECO:0000259" key="7">
    <source>
        <dbReference type="PROSITE" id="PS50045"/>
    </source>
</evidence>
<dbReference type="PROSITE" id="PS50045">
    <property type="entry name" value="SIGMA54_INTERACT_4"/>
    <property type="match status" value="1"/>
</dbReference>
<evidence type="ECO:0000256" key="6">
    <source>
        <dbReference type="PROSITE-ProRule" id="PRU00169"/>
    </source>
</evidence>
<dbReference type="Gene3D" id="3.40.50.2300">
    <property type="match status" value="1"/>
</dbReference>
<evidence type="ECO:0000313" key="9">
    <source>
        <dbReference type="EMBL" id="AKH19035.1"/>
    </source>
</evidence>
<dbReference type="Pfam" id="PF02954">
    <property type="entry name" value="HTH_8"/>
    <property type="match status" value="1"/>
</dbReference>
<dbReference type="GO" id="GO:0000160">
    <property type="term" value="P:phosphorelay signal transduction system"/>
    <property type="evidence" value="ECO:0007669"/>
    <property type="project" value="InterPro"/>
</dbReference>
<evidence type="ECO:0000256" key="2">
    <source>
        <dbReference type="ARBA" id="ARBA00022840"/>
    </source>
</evidence>
<keyword evidence="10" id="KW-1185">Reference proteome</keyword>
<dbReference type="Pfam" id="PF00072">
    <property type="entry name" value="Response_reg"/>
    <property type="match status" value="1"/>
</dbReference>
<proteinExistence type="predicted"/>
<dbReference type="Gene3D" id="3.40.50.300">
    <property type="entry name" value="P-loop containing nucleotide triphosphate hydrolases"/>
    <property type="match status" value="1"/>
</dbReference>
<sequence length="498" mass="56146">MNRKATLLIVDDEVRGLEALVRILDDDFDVKTATNARDAEEILEREWVNIVLCDQRMPETTGVEFLTKVRQQWPDVVRMILSGYTDAEDIIQGVNEAGIYQYITKPWHPDSLLLTLKNAAHLFHLQRENELLNIELKRNPDVLEQKVSDKRKQLKQQHSSNDGIVRAKGSPMDKVCAKVNRVSPFDVTVLLSGESGTGKELCARALHYNSLRGDKPFVVENCAALPDELLESELFGYKRGAFTGAVEDRAGLFERADGGTIFLDEIGEVSPAFQVKLLRVLQEGEIRPLGCAQRRNVDVRIIAATNKDLEVEVRAGRFRQDLYYRLSTIAIHLPPLRDRKMDIPPIAHALLQSAMRSLNKQVEGFTDEALACMQAYDWPGNVRELQNEIQHMLVMSDEPLLGADLLSPRVLRAAPREDEAQLDMLSSLDGTLKERIESIEARILRESLIRHRWNKSQTARDLGLSRVGLRSKLERYGLEQTTQVEELHDEAGGSAASG</sequence>
<keyword evidence="2" id="KW-0067">ATP-binding</keyword>
<keyword evidence="4" id="KW-0238">DNA-binding</keyword>
<dbReference type="InterPro" id="IPR003593">
    <property type="entry name" value="AAA+_ATPase"/>
</dbReference>
<keyword evidence="1" id="KW-0547">Nucleotide-binding</keyword>
<organism evidence="9 10">
    <name type="scientific">Sedimenticola thiotaurini</name>
    <dbReference type="NCBI Taxonomy" id="1543721"/>
    <lineage>
        <taxon>Bacteria</taxon>
        <taxon>Pseudomonadati</taxon>
        <taxon>Pseudomonadota</taxon>
        <taxon>Gammaproteobacteria</taxon>
        <taxon>Chromatiales</taxon>
        <taxon>Sedimenticolaceae</taxon>
        <taxon>Sedimenticola</taxon>
    </lineage>
</organism>
<dbReference type="PROSITE" id="PS00676">
    <property type="entry name" value="SIGMA54_INTERACT_2"/>
    <property type="match status" value="1"/>
</dbReference>
<dbReference type="PATRIC" id="fig|1543721.4.peg.52"/>
<dbReference type="InterPro" id="IPR058031">
    <property type="entry name" value="AAA_lid_NorR"/>
</dbReference>
<keyword evidence="6" id="KW-0597">Phosphoprotein</keyword>
<dbReference type="KEGG" id="seds:AAY24_00245"/>
<evidence type="ECO:0000256" key="5">
    <source>
        <dbReference type="ARBA" id="ARBA00023163"/>
    </source>
</evidence>
<dbReference type="FunFam" id="3.40.50.300:FF:000006">
    <property type="entry name" value="DNA-binding transcriptional regulator NtrC"/>
    <property type="match status" value="1"/>
</dbReference>
<dbReference type="PRINTS" id="PR01590">
    <property type="entry name" value="HTHFIS"/>
</dbReference>
<dbReference type="GO" id="GO:0043565">
    <property type="term" value="F:sequence-specific DNA binding"/>
    <property type="evidence" value="ECO:0007669"/>
    <property type="project" value="InterPro"/>
</dbReference>
<dbReference type="Gene3D" id="1.10.10.60">
    <property type="entry name" value="Homeodomain-like"/>
    <property type="match status" value="1"/>
</dbReference>
<dbReference type="EMBL" id="CP011412">
    <property type="protein sequence ID" value="AKH19035.1"/>
    <property type="molecule type" value="Genomic_DNA"/>
</dbReference>
<evidence type="ECO:0000259" key="8">
    <source>
        <dbReference type="PROSITE" id="PS50110"/>
    </source>
</evidence>
<feature type="domain" description="Sigma-54 factor interaction" evidence="7">
    <location>
        <begin position="165"/>
        <end position="394"/>
    </location>
</feature>
<dbReference type="SUPFAM" id="SSF46689">
    <property type="entry name" value="Homeodomain-like"/>
    <property type="match status" value="1"/>
</dbReference>
<dbReference type="InterPro" id="IPR001789">
    <property type="entry name" value="Sig_transdc_resp-reg_receiver"/>
</dbReference>
<dbReference type="InterPro" id="IPR025943">
    <property type="entry name" value="Sigma_54_int_dom_ATP-bd_2"/>
</dbReference>
<dbReference type="OrthoDB" id="9804019at2"/>
<evidence type="ECO:0000313" key="10">
    <source>
        <dbReference type="Proteomes" id="UP000034410"/>
    </source>
</evidence>
<dbReference type="GO" id="GO:0006355">
    <property type="term" value="P:regulation of DNA-templated transcription"/>
    <property type="evidence" value="ECO:0007669"/>
    <property type="project" value="InterPro"/>
</dbReference>
<dbReference type="InterPro" id="IPR011006">
    <property type="entry name" value="CheY-like_superfamily"/>
</dbReference>
<reference evidence="9 10" key="1">
    <citation type="journal article" date="2015" name="Genome Announc.">
        <title>Complete Genome Sequence of Sedimenticola thiotaurini Strain SIP-G1, a Polyphosphate- and Polyhydroxyalkanoate-Accumulating Sulfur-Oxidizing Gammaproteobacterium Isolated from Salt Marsh Sediments.</title>
        <authorList>
            <person name="Flood B.E."/>
            <person name="Jones D.S."/>
            <person name="Bailey J.V."/>
        </authorList>
    </citation>
    <scope>NUCLEOTIDE SEQUENCE [LARGE SCALE GENOMIC DNA]</scope>
    <source>
        <strain evidence="9 10">SIP-G1</strain>
    </source>
</reference>
<keyword evidence="5" id="KW-0804">Transcription</keyword>
<dbReference type="GO" id="GO:0005524">
    <property type="term" value="F:ATP binding"/>
    <property type="evidence" value="ECO:0007669"/>
    <property type="project" value="UniProtKB-KW"/>
</dbReference>
<dbReference type="Pfam" id="PF00158">
    <property type="entry name" value="Sigma54_activat"/>
    <property type="match status" value="1"/>
</dbReference>
<keyword evidence="3" id="KW-0805">Transcription regulation</keyword>
<feature type="modified residue" description="4-aspartylphosphate" evidence="6">
    <location>
        <position position="54"/>
    </location>
</feature>
<dbReference type="SUPFAM" id="SSF52540">
    <property type="entry name" value="P-loop containing nucleoside triphosphate hydrolases"/>
    <property type="match status" value="1"/>
</dbReference>
<evidence type="ECO:0000256" key="4">
    <source>
        <dbReference type="ARBA" id="ARBA00023125"/>
    </source>
</evidence>
<evidence type="ECO:0000256" key="1">
    <source>
        <dbReference type="ARBA" id="ARBA00022741"/>
    </source>
</evidence>
<dbReference type="CDD" id="cd17596">
    <property type="entry name" value="REC_HupR"/>
    <property type="match status" value="1"/>
</dbReference>
<dbReference type="Proteomes" id="UP000034410">
    <property type="component" value="Chromosome"/>
</dbReference>
<dbReference type="InterPro" id="IPR002197">
    <property type="entry name" value="HTH_Fis"/>
</dbReference>
<dbReference type="InterPro" id="IPR009057">
    <property type="entry name" value="Homeodomain-like_sf"/>
</dbReference>
<dbReference type="RefSeq" id="WP_046857973.1">
    <property type="nucleotide sequence ID" value="NZ_CP011412.1"/>
</dbReference>
<dbReference type="InterPro" id="IPR025944">
    <property type="entry name" value="Sigma_54_int_dom_CS"/>
</dbReference>
<feature type="domain" description="Response regulatory" evidence="8">
    <location>
        <begin position="6"/>
        <end position="120"/>
    </location>
</feature>
<gene>
    <name evidence="9" type="ORF">AAY24_00245</name>
</gene>
<protein>
    <submittedName>
        <fullName evidence="9">Chemotaxis protein CheY</fullName>
    </submittedName>
</protein>
<dbReference type="CDD" id="cd00009">
    <property type="entry name" value="AAA"/>
    <property type="match status" value="1"/>
</dbReference>